<organism evidence="1 2">
    <name type="scientific">Etheostoma spectabile</name>
    <name type="common">orangethroat darter</name>
    <dbReference type="NCBI Taxonomy" id="54343"/>
    <lineage>
        <taxon>Eukaryota</taxon>
        <taxon>Metazoa</taxon>
        <taxon>Chordata</taxon>
        <taxon>Craniata</taxon>
        <taxon>Vertebrata</taxon>
        <taxon>Euteleostomi</taxon>
        <taxon>Actinopterygii</taxon>
        <taxon>Neopterygii</taxon>
        <taxon>Teleostei</taxon>
        <taxon>Neoteleostei</taxon>
        <taxon>Acanthomorphata</taxon>
        <taxon>Eupercaria</taxon>
        <taxon>Perciformes</taxon>
        <taxon>Percoidei</taxon>
        <taxon>Percidae</taxon>
        <taxon>Etheostomatinae</taxon>
        <taxon>Etheostoma</taxon>
    </lineage>
</organism>
<evidence type="ECO:0000313" key="1">
    <source>
        <dbReference type="EMBL" id="KAA8580316.1"/>
    </source>
</evidence>
<dbReference type="Proteomes" id="UP000327493">
    <property type="component" value="Chromosome 23"/>
</dbReference>
<gene>
    <name evidence="1" type="ORF">FQN60_005851</name>
</gene>
<name>A0A5J5CIC4_9PERO</name>
<protein>
    <submittedName>
        <fullName evidence="1">Uncharacterized protein</fullName>
    </submittedName>
</protein>
<reference evidence="1 2" key="1">
    <citation type="submission" date="2019-08" db="EMBL/GenBank/DDBJ databases">
        <title>A chromosome-level genome assembly, high-density linkage maps, and genome scans reveal the genomic architecture of hybrid incompatibilities underlying speciation via character displacement in darters (Percidae: Etheostominae).</title>
        <authorList>
            <person name="Moran R.L."/>
            <person name="Catchen J.M."/>
            <person name="Fuller R.C."/>
        </authorList>
    </citation>
    <scope>NUCLEOTIDE SEQUENCE [LARGE SCALE GENOMIC DNA]</scope>
    <source>
        <strain evidence="1">EspeVRDwgs_2016</strain>
        <tissue evidence="1">Muscle</tissue>
    </source>
</reference>
<dbReference type="EMBL" id="VOFY01000023">
    <property type="protein sequence ID" value="KAA8580316.1"/>
    <property type="molecule type" value="Genomic_DNA"/>
</dbReference>
<sequence>MSLSRLNSAYKKISVSTSLTVSIFHGVNKSRVIHHQFGSTWEQTPLLIEGMSLENASSFSPVPGPAMLVVLEPAVEEEAVVGSGGAAASASLRLSFIMAILGGQTDAVQMEKEKDQTEW</sequence>
<dbReference type="AlphaFoldDB" id="A0A5J5CIC4"/>
<accession>A0A5J5CIC4</accession>
<evidence type="ECO:0000313" key="2">
    <source>
        <dbReference type="Proteomes" id="UP000327493"/>
    </source>
</evidence>
<feature type="non-terminal residue" evidence="1">
    <location>
        <position position="119"/>
    </location>
</feature>
<keyword evidence="2" id="KW-1185">Reference proteome</keyword>
<comment type="caution">
    <text evidence="1">The sequence shown here is derived from an EMBL/GenBank/DDBJ whole genome shotgun (WGS) entry which is preliminary data.</text>
</comment>
<proteinExistence type="predicted"/>